<comment type="caution">
    <text evidence="1">The sequence shown here is derived from an EMBL/GenBank/DDBJ whole genome shotgun (WGS) entry which is preliminary data.</text>
</comment>
<proteinExistence type="predicted"/>
<gene>
    <name evidence="1" type="ORF">FHX59_002413</name>
</gene>
<name>A0ABR6FLM0_9BURK</name>
<organism evidence="1 2">
    <name type="scientific">Paraburkholderia silvatlantica</name>
    <dbReference type="NCBI Taxonomy" id="321895"/>
    <lineage>
        <taxon>Bacteria</taxon>
        <taxon>Pseudomonadati</taxon>
        <taxon>Pseudomonadota</taxon>
        <taxon>Betaproteobacteria</taxon>
        <taxon>Burkholderiales</taxon>
        <taxon>Burkholderiaceae</taxon>
        <taxon>Paraburkholderia</taxon>
    </lineage>
</organism>
<dbReference type="EMBL" id="JACHVZ010000006">
    <property type="protein sequence ID" value="MBB2927992.1"/>
    <property type="molecule type" value="Genomic_DNA"/>
</dbReference>
<dbReference type="Proteomes" id="UP000533533">
    <property type="component" value="Unassembled WGS sequence"/>
</dbReference>
<protein>
    <submittedName>
        <fullName evidence="1">Uncharacterized protein</fullName>
    </submittedName>
</protein>
<keyword evidence="2" id="KW-1185">Reference proteome</keyword>
<sequence>MIADVTMKVPAVGWTRMCTPAQIVNDHSIGWRVTAYTP</sequence>
<reference evidence="1 2" key="1">
    <citation type="submission" date="2020-08" db="EMBL/GenBank/DDBJ databases">
        <title>Genomic Encyclopedia of Type Strains, Phase IV (KMG-V): Genome sequencing to study the core and pangenomes of soil and plant-associated prokaryotes.</title>
        <authorList>
            <person name="Whitman W."/>
        </authorList>
    </citation>
    <scope>NUCLEOTIDE SEQUENCE [LARGE SCALE GENOMIC DNA]</scope>
    <source>
        <strain evidence="1 2">SRMrh-85</strain>
    </source>
</reference>
<evidence type="ECO:0000313" key="1">
    <source>
        <dbReference type="EMBL" id="MBB2927992.1"/>
    </source>
</evidence>
<evidence type="ECO:0000313" key="2">
    <source>
        <dbReference type="Proteomes" id="UP000533533"/>
    </source>
</evidence>
<accession>A0ABR6FLM0</accession>